<accession>X0SKD3</accession>
<evidence type="ECO:0000313" key="1">
    <source>
        <dbReference type="EMBL" id="GAF81449.1"/>
    </source>
</evidence>
<dbReference type="EMBL" id="BARS01002120">
    <property type="protein sequence ID" value="GAF81449.1"/>
    <property type="molecule type" value="Genomic_DNA"/>
</dbReference>
<reference evidence="1" key="1">
    <citation type="journal article" date="2014" name="Front. Microbiol.">
        <title>High frequency of phylogenetically diverse reductive dehalogenase-homologous genes in deep subseafloor sedimentary metagenomes.</title>
        <authorList>
            <person name="Kawai M."/>
            <person name="Futagami T."/>
            <person name="Toyoda A."/>
            <person name="Takaki Y."/>
            <person name="Nishi S."/>
            <person name="Hori S."/>
            <person name="Arai W."/>
            <person name="Tsubouchi T."/>
            <person name="Morono Y."/>
            <person name="Uchiyama I."/>
            <person name="Ito T."/>
            <person name="Fujiyama A."/>
            <person name="Inagaki F."/>
            <person name="Takami H."/>
        </authorList>
    </citation>
    <scope>NUCLEOTIDE SEQUENCE</scope>
    <source>
        <strain evidence="1">Expedition CK06-06</strain>
    </source>
</reference>
<name>X0SKD3_9ZZZZ</name>
<proteinExistence type="predicted"/>
<dbReference type="AlphaFoldDB" id="X0SKD3"/>
<sequence>MSSNGSDAIKPLDFKKEVRKIIRVLVFGTPEEVLITIVKTKHESIRETLKKRLKELL</sequence>
<gene>
    <name evidence="1" type="ORF">S01H1_03965</name>
</gene>
<comment type="caution">
    <text evidence="1">The sequence shown here is derived from an EMBL/GenBank/DDBJ whole genome shotgun (WGS) entry which is preliminary data.</text>
</comment>
<organism evidence="1">
    <name type="scientific">marine sediment metagenome</name>
    <dbReference type="NCBI Taxonomy" id="412755"/>
    <lineage>
        <taxon>unclassified sequences</taxon>
        <taxon>metagenomes</taxon>
        <taxon>ecological metagenomes</taxon>
    </lineage>
</organism>
<protein>
    <submittedName>
        <fullName evidence="1">Uncharacterized protein</fullName>
    </submittedName>
</protein>